<dbReference type="GO" id="GO:0005524">
    <property type="term" value="F:ATP binding"/>
    <property type="evidence" value="ECO:0007669"/>
    <property type="project" value="UniProtKB-KW"/>
</dbReference>
<evidence type="ECO:0000256" key="2">
    <source>
        <dbReference type="ARBA" id="ARBA00008276"/>
    </source>
</evidence>
<evidence type="ECO:0000256" key="3">
    <source>
        <dbReference type="ARBA" id="ARBA00013025"/>
    </source>
</evidence>
<comment type="caution">
    <text evidence="14">The sequence shown here is derived from an EMBL/GenBank/DDBJ whole genome shotgun (WGS) entry which is preliminary data.</text>
</comment>
<comment type="cofactor">
    <cofactor evidence="1">
        <name>Mg(2+)</name>
        <dbReference type="ChEBI" id="CHEBI:18420"/>
    </cofactor>
</comment>
<gene>
    <name evidence="14" type="ORF">H9873_07560</name>
</gene>
<evidence type="ECO:0000313" key="14">
    <source>
        <dbReference type="EMBL" id="HIW84161.1"/>
    </source>
</evidence>
<name>A0A9D1RCQ5_9FIRM</name>
<evidence type="ECO:0000256" key="6">
    <source>
        <dbReference type="ARBA" id="ARBA00022741"/>
    </source>
</evidence>
<evidence type="ECO:0000256" key="11">
    <source>
        <dbReference type="PIRNR" id="PIRNR001563"/>
    </source>
</evidence>
<keyword evidence="8" id="KW-0460">Magnesium</keyword>
<evidence type="ECO:0000256" key="9">
    <source>
        <dbReference type="ARBA" id="ARBA00030592"/>
    </source>
</evidence>
<keyword evidence="5" id="KW-0479">Metal-binding</keyword>
<evidence type="ECO:0000256" key="5">
    <source>
        <dbReference type="ARBA" id="ARBA00022723"/>
    </source>
</evidence>
<dbReference type="GO" id="GO:0046872">
    <property type="term" value="F:metal ion binding"/>
    <property type="evidence" value="ECO:0007669"/>
    <property type="project" value="UniProtKB-KW"/>
</dbReference>
<dbReference type="InterPro" id="IPR036565">
    <property type="entry name" value="Mur-like_cat_sf"/>
</dbReference>
<dbReference type="Gene3D" id="3.90.190.20">
    <property type="entry name" value="Mur ligase, C-terminal domain"/>
    <property type="match status" value="1"/>
</dbReference>
<evidence type="ECO:0000256" key="10">
    <source>
        <dbReference type="ARBA" id="ARBA00047493"/>
    </source>
</evidence>
<dbReference type="GO" id="GO:0005829">
    <property type="term" value="C:cytosol"/>
    <property type="evidence" value="ECO:0007669"/>
    <property type="project" value="TreeGrafter"/>
</dbReference>
<protein>
    <recommendedName>
        <fullName evidence="3">tetrahydrofolate synthase</fullName>
        <ecNumber evidence="3">6.3.2.17</ecNumber>
    </recommendedName>
    <alternativeName>
        <fullName evidence="9">Tetrahydrofolylpolyglutamate synthase</fullName>
    </alternativeName>
</protein>
<sequence length="441" mass="49717">MAHPRDYQEAVDYIEALPRFTRKHSLAHTREFLKRLGEPGLDQKIVHVAGTNGKGSVCACLQAVLEAEEKRCGFFTSPHLIRINERIQIDRSPIDDDRFYQVFRRTLEAAESMEEEGLEHPSYFEFLFGMGMTAFAQAKTEYIILETGLGGRLDATNAPEHPALTVITSISLDHTDILGETIEEIAAEKAGIIKPGVPVIFDGGNRQAAEVIREKAREKGAFCREISKNAFEILEVHRNDIAFSRRNAYDRDVTWHVPLCGVYQVMNTEMALQAAEYLLRGERIRKDRWIRAVADVKWEGRMEQAAPHLTLDGAHNPGAVEAFVQNVRRLWGETSGERRPVLVFAAAADKRYEEMVRCLCEKLDAKVYIATEFDDGRAVPAEELGRLFEKYTREKVLWRRTPKEALQAAFSLRGEGEVYCVGSLYLVGAVKKHLAGGAEHA</sequence>
<dbReference type="InterPro" id="IPR036615">
    <property type="entry name" value="Mur_ligase_C_dom_sf"/>
</dbReference>
<dbReference type="PANTHER" id="PTHR11136:SF0">
    <property type="entry name" value="DIHYDROFOLATE SYNTHETASE-RELATED"/>
    <property type="match status" value="1"/>
</dbReference>
<feature type="domain" description="Mur ligase C-terminal" evidence="12">
    <location>
        <begin position="301"/>
        <end position="421"/>
    </location>
</feature>
<feature type="domain" description="Mur ligase central" evidence="13">
    <location>
        <begin position="48"/>
        <end position="274"/>
    </location>
</feature>
<organism evidence="14 15">
    <name type="scientific">Candidatus Dorea gallistercoris</name>
    <dbReference type="NCBI Taxonomy" id="2838542"/>
    <lineage>
        <taxon>Bacteria</taxon>
        <taxon>Bacillati</taxon>
        <taxon>Bacillota</taxon>
        <taxon>Clostridia</taxon>
        <taxon>Lachnospirales</taxon>
        <taxon>Lachnospiraceae</taxon>
        <taxon>Dorea</taxon>
    </lineage>
</organism>
<dbReference type="InterPro" id="IPR001645">
    <property type="entry name" value="Folylpolyglutamate_synth"/>
</dbReference>
<dbReference type="InterPro" id="IPR004101">
    <property type="entry name" value="Mur_ligase_C"/>
</dbReference>
<evidence type="ECO:0000313" key="15">
    <source>
        <dbReference type="Proteomes" id="UP000824263"/>
    </source>
</evidence>
<evidence type="ECO:0000259" key="13">
    <source>
        <dbReference type="Pfam" id="PF08245"/>
    </source>
</evidence>
<dbReference type="Pfam" id="PF02875">
    <property type="entry name" value="Mur_ligase_C"/>
    <property type="match status" value="1"/>
</dbReference>
<dbReference type="SUPFAM" id="SSF53623">
    <property type="entry name" value="MurD-like peptide ligases, catalytic domain"/>
    <property type="match status" value="1"/>
</dbReference>
<keyword evidence="4 11" id="KW-0436">Ligase</keyword>
<dbReference type="EMBL" id="DXGF01000137">
    <property type="protein sequence ID" value="HIW84161.1"/>
    <property type="molecule type" value="Genomic_DNA"/>
</dbReference>
<keyword evidence="7 11" id="KW-0067">ATP-binding</keyword>
<dbReference type="EC" id="6.3.2.17" evidence="3"/>
<dbReference type="Gene3D" id="3.40.1190.10">
    <property type="entry name" value="Mur-like, catalytic domain"/>
    <property type="match status" value="1"/>
</dbReference>
<dbReference type="FunFam" id="3.40.1190.10:FF:000011">
    <property type="entry name" value="Folylpolyglutamate synthase/dihydrofolate synthase"/>
    <property type="match status" value="1"/>
</dbReference>
<keyword evidence="6 11" id="KW-0547">Nucleotide-binding</keyword>
<dbReference type="PIRSF" id="PIRSF001563">
    <property type="entry name" value="Folylpolyglu_synth"/>
    <property type="match status" value="1"/>
</dbReference>
<evidence type="ECO:0000256" key="1">
    <source>
        <dbReference type="ARBA" id="ARBA00001946"/>
    </source>
</evidence>
<evidence type="ECO:0000256" key="8">
    <source>
        <dbReference type="ARBA" id="ARBA00022842"/>
    </source>
</evidence>
<proteinExistence type="inferred from homology"/>
<reference evidence="14" key="2">
    <citation type="submission" date="2021-04" db="EMBL/GenBank/DDBJ databases">
        <authorList>
            <person name="Gilroy R."/>
        </authorList>
    </citation>
    <scope>NUCLEOTIDE SEQUENCE</scope>
    <source>
        <strain evidence="14">ChiSxjej1B13-11762</strain>
    </source>
</reference>
<evidence type="ECO:0000256" key="7">
    <source>
        <dbReference type="ARBA" id="ARBA00022840"/>
    </source>
</evidence>
<dbReference type="Proteomes" id="UP000824263">
    <property type="component" value="Unassembled WGS sequence"/>
</dbReference>
<evidence type="ECO:0000259" key="12">
    <source>
        <dbReference type="Pfam" id="PF02875"/>
    </source>
</evidence>
<accession>A0A9D1RCQ5</accession>
<evidence type="ECO:0000256" key="4">
    <source>
        <dbReference type="ARBA" id="ARBA00022598"/>
    </source>
</evidence>
<dbReference type="InterPro" id="IPR013221">
    <property type="entry name" value="Mur_ligase_cen"/>
</dbReference>
<dbReference type="PANTHER" id="PTHR11136">
    <property type="entry name" value="FOLYLPOLYGLUTAMATE SYNTHASE-RELATED"/>
    <property type="match status" value="1"/>
</dbReference>
<dbReference type="AlphaFoldDB" id="A0A9D1RCQ5"/>
<dbReference type="GO" id="GO:0004326">
    <property type="term" value="F:tetrahydrofolylpolyglutamate synthase activity"/>
    <property type="evidence" value="ECO:0007669"/>
    <property type="project" value="UniProtKB-EC"/>
</dbReference>
<comment type="catalytic activity">
    <reaction evidence="10">
        <text>(6S)-5,6,7,8-tetrahydrofolyl-(gamma-L-Glu)(n) + L-glutamate + ATP = (6S)-5,6,7,8-tetrahydrofolyl-(gamma-L-Glu)(n+1) + ADP + phosphate + H(+)</text>
        <dbReference type="Rhea" id="RHEA:10580"/>
        <dbReference type="Rhea" id="RHEA-COMP:14738"/>
        <dbReference type="Rhea" id="RHEA-COMP:14740"/>
        <dbReference type="ChEBI" id="CHEBI:15378"/>
        <dbReference type="ChEBI" id="CHEBI:29985"/>
        <dbReference type="ChEBI" id="CHEBI:30616"/>
        <dbReference type="ChEBI" id="CHEBI:43474"/>
        <dbReference type="ChEBI" id="CHEBI:141005"/>
        <dbReference type="ChEBI" id="CHEBI:456216"/>
        <dbReference type="EC" id="6.3.2.17"/>
    </reaction>
</comment>
<reference evidence="14" key="1">
    <citation type="journal article" date="2021" name="PeerJ">
        <title>Extensive microbial diversity within the chicken gut microbiome revealed by metagenomics and culture.</title>
        <authorList>
            <person name="Gilroy R."/>
            <person name="Ravi A."/>
            <person name="Getino M."/>
            <person name="Pursley I."/>
            <person name="Horton D.L."/>
            <person name="Alikhan N.F."/>
            <person name="Baker D."/>
            <person name="Gharbi K."/>
            <person name="Hall N."/>
            <person name="Watson M."/>
            <person name="Adriaenssens E.M."/>
            <person name="Foster-Nyarko E."/>
            <person name="Jarju S."/>
            <person name="Secka A."/>
            <person name="Antonio M."/>
            <person name="Oren A."/>
            <person name="Chaudhuri R.R."/>
            <person name="La Ragione R."/>
            <person name="Hildebrand F."/>
            <person name="Pallen M.J."/>
        </authorList>
    </citation>
    <scope>NUCLEOTIDE SEQUENCE</scope>
    <source>
        <strain evidence="14">ChiSxjej1B13-11762</strain>
    </source>
</reference>
<dbReference type="Pfam" id="PF08245">
    <property type="entry name" value="Mur_ligase_M"/>
    <property type="match status" value="1"/>
</dbReference>
<dbReference type="SUPFAM" id="SSF53244">
    <property type="entry name" value="MurD-like peptide ligases, peptide-binding domain"/>
    <property type="match status" value="1"/>
</dbReference>
<dbReference type="NCBIfam" id="TIGR01499">
    <property type="entry name" value="folC"/>
    <property type="match status" value="1"/>
</dbReference>
<dbReference type="GO" id="GO:0008841">
    <property type="term" value="F:dihydrofolate synthase activity"/>
    <property type="evidence" value="ECO:0007669"/>
    <property type="project" value="TreeGrafter"/>
</dbReference>
<comment type="similarity">
    <text evidence="2 11">Belongs to the folylpolyglutamate synthase family.</text>
</comment>